<proteinExistence type="predicted"/>
<name>A0ACB9JCM3_9ASTR</name>
<evidence type="ECO:0000313" key="2">
    <source>
        <dbReference type="Proteomes" id="UP001056120"/>
    </source>
</evidence>
<evidence type="ECO:0000313" key="1">
    <source>
        <dbReference type="EMBL" id="KAI3817907.1"/>
    </source>
</evidence>
<protein>
    <submittedName>
        <fullName evidence="1">Uncharacterized protein</fullName>
    </submittedName>
</protein>
<accession>A0ACB9JCM3</accession>
<dbReference type="EMBL" id="CM042021">
    <property type="protein sequence ID" value="KAI3817907.1"/>
    <property type="molecule type" value="Genomic_DNA"/>
</dbReference>
<reference evidence="2" key="1">
    <citation type="journal article" date="2022" name="Mol. Ecol. Resour.">
        <title>The genomes of chicory, endive, great burdock and yacon provide insights into Asteraceae palaeo-polyploidization history and plant inulin production.</title>
        <authorList>
            <person name="Fan W."/>
            <person name="Wang S."/>
            <person name="Wang H."/>
            <person name="Wang A."/>
            <person name="Jiang F."/>
            <person name="Liu H."/>
            <person name="Zhao H."/>
            <person name="Xu D."/>
            <person name="Zhang Y."/>
        </authorList>
    </citation>
    <scope>NUCLEOTIDE SEQUENCE [LARGE SCALE GENOMIC DNA]</scope>
    <source>
        <strain evidence="2">cv. Yunnan</strain>
    </source>
</reference>
<organism evidence="1 2">
    <name type="scientific">Smallanthus sonchifolius</name>
    <dbReference type="NCBI Taxonomy" id="185202"/>
    <lineage>
        <taxon>Eukaryota</taxon>
        <taxon>Viridiplantae</taxon>
        <taxon>Streptophyta</taxon>
        <taxon>Embryophyta</taxon>
        <taxon>Tracheophyta</taxon>
        <taxon>Spermatophyta</taxon>
        <taxon>Magnoliopsida</taxon>
        <taxon>eudicotyledons</taxon>
        <taxon>Gunneridae</taxon>
        <taxon>Pentapetalae</taxon>
        <taxon>asterids</taxon>
        <taxon>campanulids</taxon>
        <taxon>Asterales</taxon>
        <taxon>Asteraceae</taxon>
        <taxon>Asteroideae</taxon>
        <taxon>Heliantheae alliance</taxon>
        <taxon>Millerieae</taxon>
        <taxon>Smallanthus</taxon>
    </lineage>
</organism>
<dbReference type="Proteomes" id="UP001056120">
    <property type="component" value="Linkage Group LG04"/>
</dbReference>
<reference evidence="1 2" key="2">
    <citation type="journal article" date="2022" name="Mol. Ecol. Resour.">
        <title>The genomes of chicory, endive, great burdock and yacon provide insights into Asteraceae paleo-polyploidization history and plant inulin production.</title>
        <authorList>
            <person name="Fan W."/>
            <person name="Wang S."/>
            <person name="Wang H."/>
            <person name="Wang A."/>
            <person name="Jiang F."/>
            <person name="Liu H."/>
            <person name="Zhao H."/>
            <person name="Xu D."/>
            <person name="Zhang Y."/>
        </authorList>
    </citation>
    <scope>NUCLEOTIDE SEQUENCE [LARGE SCALE GENOMIC DNA]</scope>
    <source>
        <strain evidence="2">cv. Yunnan</strain>
        <tissue evidence="1">Leaves</tissue>
    </source>
</reference>
<sequence length="187" mass="21097">MEALQRTQSKITKTCSTLHRRLEEIDAQIIQFTNFPIDTPSLDLLGQHIQKKLGFIRNILNAEISSHGTKPYDFSEIEERLTELEAKFYRSNVHPVNVHRSDESESDSGSVCESCLNSDRGDVSSVCEAPETVVPPPEVLCEAEIINGGKRRWWRTVAVLTTVSAGLMVSFFNYLLSNQHEDFLTPT</sequence>
<keyword evidence="2" id="KW-1185">Reference proteome</keyword>
<comment type="caution">
    <text evidence="1">The sequence shown here is derived from an EMBL/GenBank/DDBJ whole genome shotgun (WGS) entry which is preliminary data.</text>
</comment>
<gene>
    <name evidence="1" type="ORF">L1987_11707</name>
</gene>